<reference evidence="3" key="1">
    <citation type="submission" date="2023-02" db="EMBL/GenBank/DDBJ databases">
        <title>Genome of toxic invasive species Heracleum sosnowskyi carries increased number of genes despite the absence of recent whole-genome duplications.</title>
        <authorList>
            <person name="Schelkunov M."/>
            <person name="Shtratnikova V."/>
            <person name="Makarenko M."/>
            <person name="Klepikova A."/>
            <person name="Omelchenko D."/>
            <person name="Novikova G."/>
            <person name="Obukhova E."/>
            <person name="Bogdanov V."/>
            <person name="Penin A."/>
            <person name="Logacheva M."/>
        </authorList>
    </citation>
    <scope>NUCLEOTIDE SEQUENCE</scope>
    <source>
        <strain evidence="3">Hsosn_3</strain>
        <tissue evidence="3">Leaf</tissue>
    </source>
</reference>
<dbReference type="Gene3D" id="3.30.559.10">
    <property type="entry name" value="Chloramphenicol acetyltransferase-like domain"/>
    <property type="match status" value="2"/>
</dbReference>
<reference evidence="3" key="2">
    <citation type="submission" date="2023-05" db="EMBL/GenBank/DDBJ databases">
        <authorList>
            <person name="Schelkunov M.I."/>
        </authorList>
    </citation>
    <scope>NUCLEOTIDE SEQUENCE</scope>
    <source>
        <strain evidence="3">Hsosn_3</strain>
        <tissue evidence="3">Leaf</tissue>
    </source>
</reference>
<proteinExistence type="predicted"/>
<dbReference type="EMBL" id="JAUIZM010000004">
    <property type="protein sequence ID" value="KAK1388944.1"/>
    <property type="molecule type" value="Genomic_DNA"/>
</dbReference>
<sequence>MEGLSNTLTILEQCGVTPPPDAVPVTSLPLHFFDLIWLTFHPLGRVMFYDFPYSTSHFIQHILPNLKTSLSLALKHFTPLAGNLITPSDTNSNTDYQIRYLDGDSVSVTFAECTGDLNQFLGNHVRDAKILDPLVAQLPSITCIDSSGHNYSASPLFAIQVTVFPNRAICIGITNSHVVADGSSVFNFVCAWASIAKQLNISDGQLDVNDVVSSGEFQIPNYDRSSIKDPHGLGTMILEVVGPLIKQILQQKETLLDSSNIKVRATFVLREANIRALKNMVLTKRPNLTYVSSFTVMCAYLWTCFAKSRATVYGEAHNLDEPQNFGFVMDCRARLDPPLPASYFGNCLVPCIGVQTGRVVTGDEGLATAAEVLGNAIFVKLKEGPLHGSDNWMEDFAGVMRGEWNIGIAGSPKMDYYNNVDFGWGKALKFEFAQEPLSLSRCRNSKTDIEIGIILPKIEMDAFSTVFTQGLHSLDS</sequence>
<keyword evidence="4" id="KW-1185">Reference proteome</keyword>
<dbReference type="Pfam" id="PF02458">
    <property type="entry name" value="Transferase"/>
    <property type="match status" value="1"/>
</dbReference>
<dbReference type="GO" id="GO:0016747">
    <property type="term" value="F:acyltransferase activity, transferring groups other than amino-acyl groups"/>
    <property type="evidence" value="ECO:0007669"/>
    <property type="project" value="UniProtKB-ARBA"/>
</dbReference>
<dbReference type="PANTHER" id="PTHR31625">
    <property type="match status" value="1"/>
</dbReference>
<gene>
    <name evidence="3" type="ORF">POM88_017122</name>
</gene>
<evidence type="ECO:0000313" key="4">
    <source>
        <dbReference type="Proteomes" id="UP001237642"/>
    </source>
</evidence>
<evidence type="ECO:0000313" key="3">
    <source>
        <dbReference type="EMBL" id="KAK1388944.1"/>
    </source>
</evidence>
<dbReference type="Proteomes" id="UP001237642">
    <property type="component" value="Unassembled WGS sequence"/>
</dbReference>
<name>A0AAD8IMY5_9APIA</name>
<organism evidence="3 4">
    <name type="scientific">Heracleum sosnowskyi</name>
    <dbReference type="NCBI Taxonomy" id="360622"/>
    <lineage>
        <taxon>Eukaryota</taxon>
        <taxon>Viridiplantae</taxon>
        <taxon>Streptophyta</taxon>
        <taxon>Embryophyta</taxon>
        <taxon>Tracheophyta</taxon>
        <taxon>Spermatophyta</taxon>
        <taxon>Magnoliopsida</taxon>
        <taxon>eudicotyledons</taxon>
        <taxon>Gunneridae</taxon>
        <taxon>Pentapetalae</taxon>
        <taxon>asterids</taxon>
        <taxon>campanulids</taxon>
        <taxon>Apiales</taxon>
        <taxon>Apiaceae</taxon>
        <taxon>Apioideae</taxon>
        <taxon>apioid superclade</taxon>
        <taxon>Tordylieae</taxon>
        <taxon>Tordyliinae</taxon>
        <taxon>Heracleum</taxon>
    </lineage>
</organism>
<keyword evidence="1" id="KW-0808">Transferase</keyword>
<comment type="caution">
    <text evidence="3">The sequence shown here is derived from an EMBL/GenBank/DDBJ whole genome shotgun (WGS) entry which is preliminary data.</text>
</comment>
<evidence type="ECO:0000256" key="2">
    <source>
        <dbReference type="ARBA" id="ARBA00023315"/>
    </source>
</evidence>
<keyword evidence="2 3" id="KW-0012">Acyltransferase</keyword>
<accession>A0AAD8IMY5</accession>
<evidence type="ECO:0000256" key="1">
    <source>
        <dbReference type="ARBA" id="ARBA00022679"/>
    </source>
</evidence>
<protein>
    <submittedName>
        <fullName evidence="3">Anthocyanin acyltransferase</fullName>
    </submittedName>
</protein>
<dbReference type="InterPro" id="IPR051504">
    <property type="entry name" value="Plant_metabolite_acyltrans"/>
</dbReference>
<dbReference type="AlphaFoldDB" id="A0AAD8IMY5"/>
<dbReference type="InterPro" id="IPR023213">
    <property type="entry name" value="CAT-like_dom_sf"/>
</dbReference>